<sequence>MRGQDIRDFGSGRTGMSNILRNAGVKAAATVFVLDCSKGILSVFLARYVIGDGAPEVMAGLVALCGHNWPVFLRFRGGRGILPGLGGLVVMDPWVALIGAALFIFIVSTTRYLSLGSIVGTAFIAVLSLALTLWWEHHQLYTIYAFAGGSIIIWQHRDNLRRIIGGTEPRITIPNRGNT</sequence>
<gene>
    <name evidence="11" type="ORF">GBAR_LOCUS27008</name>
</gene>
<dbReference type="GO" id="GO:0008654">
    <property type="term" value="P:phospholipid biosynthetic process"/>
    <property type="evidence" value="ECO:0007669"/>
    <property type="project" value="UniProtKB-KW"/>
</dbReference>
<dbReference type="InterPro" id="IPR003811">
    <property type="entry name" value="G3P_acylTferase_PlsY"/>
</dbReference>
<evidence type="ECO:0000313" key="12">
    <source>
        <dbReference type="Proteomes" id="UP001174909"/>
    </source>
</evidence>
<evidence type="ECO:0000256" key="4">
    <source>
        <dbReference type="ARBA" id="ARBA00022692"/>
    </source>
</evidence>
<dbReference type="GO" id="GO:0005886">
    <property type="term" value="C:plasma membrane"/>
    <property type="evidence" value="ECO:0007669"/>
    <property type="project" value="InterPro"/>
</dbReference>
<feature type="transmembrane region" description="Helical" evidence="10">
    <location>
        <begin position="81"/>
        <end position="106"/>
    </location>
</feature>
<proteinExistence type="inferred from homology"/>
<evidence type="ECO:0000256" key="5">
    <source>
        <dbReference type="ARBA" id="ARBA00022989"/>
    </source>
</evidence>
<evidence type="ECO:0000256" key="7">
    <source>
        <dbReference type="ARBA" id="ARBA00023136"/>
    </source>
</evidence>
<keyword evidence="7 10" id="KW-0472">Membrane</keyword>
<evidence type="ECO:0000313" key="11">
    <source>
        <dbReference type="EMBL" id="CAI8049052.1"/>
    </source>
</evidence>
<evidence type="ECO:0000256" key="10">
    <source>
        <dbReference type="SAM" id="Phobius"/>
    </source>
</evidence>
<dbReference type="PANTHER" id="PTHR30309:SF0">
    <property type="entry name" value="GLYCEROL-3-PHOSPHATE ACYLTRANSFERASE-RELATED"/>
    <property type="match status" value="1"/>
</dbReference>
<keyword evidence="12" id="KW-1185">Reference proteome</keyword>
<evidence type="ECO:0000256" key="6">
    <source>
        <dbReference type="ARBA" id="ARBA00023098"/>
    </source>
</evidence>
<keyword evidence="2" id="KW-0444">Lipid biosynthesis</keyword>
<keyword evidence="5 10" id="KW-1133">Transmembrane helix</keyword>
<name>A0AA35TJH3_GEOBA</name>
<comment type="caution">
    <text evidence="11">The sequence shown here is derived from an EMBL/GenBank/DDBJ whole genome shotgun (WGS) entry which is preliminary data.</text>
</comment>
<dbReference type="SMART" id="SM01207">
    <property type="entry name" value="G3P_acyltransf"/>
    <property type="match status" value="1"/>
</dbReference>
<evidence type="ECO:0000256" key="2">
    <source>
        <dbReference type="ARBA" id="ARBA00022516"/>
    </source>
</evidence>
<keyword evidence="8" id="KW-0594">Phospholipid biosynthesis</keyword>
<evidence type="ECO:0000256" key="3">
    <source>
        <dbReference type="ARBA" id="ARBA00022679"/>
    </source>
</evidence>
<evidence type="ECO:0000256" key="1">
    <source>
        <dbReference type="ARBA" id="ARBA00022475"/>
    </source>
</evidence>
<keyword evidence="11" id="KW-0012">Acyltransferase</keyword>
<dbReference type="GO" id="GO:0043772">
    <property type="term" value="F:acyl-phosphate glycerol-3-phosphate acyltransferase activity"/>
    <property type="evidence" value="ECO:0007669"/>
    <property type="project" value="InterPro"/>
</dbReference>
<dbReference type="EMBL" id="CASHTH010003772">
    <property type="protein sequence ID" value="CAI8049052.1"/>
    <property type="molecule type" value="Genomic_DNA"/>
</dbReference>
<organism evidence="11 12">
    <name type="scientific">Geodia barretti</name>
    <name type="common">Barrett's horny sponge</name>
    <dbReference type="NCBI Taxonomy" id="519541"/>
    <lineage>
        <taxon>Eukaryota</taxon>
        <taxon>Metazoa</taxon>
        <taxon>Porifera</taxon>
        <taxon>Demospongiae</taxon>
        <taxon>Heteroscleromorpha</taxon>
        <taxon>Tetractinellida</taxon>
        <taxon>Astrophorina</taxon>
        <taxon>Geodiidae</taxon>
        <taxon>Geodia</taxon>
    </lineage>
</organism>
<dbReference type="Pfam" id="PF02660">
    <property type="entry name" value="G3P_acyltransf"/>
    <property type="match status" value="1"/>
</dbReference>
<protein>
    <submittedName>
        <fullName evidence="11">Glycerol-3-phosphate acyltransferase</fullName>
    </submittedName>
</protein>
<keyword evidence="6" id="KW-0443">Lipid metabolism</keyword>
<dbReference type="PANTHER" id="PTHR30309">
    <property type="entry name" value="INNER MEMBRANE PROTEIN YGIH"/>
    <property type="match status" value="1"/>
</dbReference>
<keyword evidence="4 10" id="KW-0812">Transmembrane</keyword>
<accession>A0AA35TJH3</accession>
<evidence type="ECO:0000256" key="8">
    <source>
        <dbReference type="ARBA" id="ARBA00023209"/>
    </source>
</evidence>
<reference evidence="11" key="1">
    <citation type="submission" date="2023-03" db="EMBL/GenBank/DDBJ databases">
        <authorList>
            <person name="Steffen K."/>
            <person name="Cardenas P."/>
        </authorList>
    </citation>
    <scope>NUCLEOTIDE SEQUENCE</scope>
</reference>
<dbReference type="Proteomes" id="UP001174909">
    <property type="component" value="Unassembled WGS sequence"/>
</dbReference>
<keyword evidence="1" id="KW-1003">Cell membrane</keyword>
<keyword evidence="9" id="KW-1208">Phospholipid metabolism</keyword>
<feature type="transmembrane region" description="Helical" evidence="10">
    <location>
        <begin position="112"/>
        <end position="135"/>
    </location>
</feature>
<dbReference type="AlphaFoldDB" id="A0AA35TJH3"/>
<evidence type="ECO:0000256" key="9">
    <source>
        <dbReference type="ARBA" id="ARBA00023264"/>
    </source>
</evidence>
<keyword evidence="3" id="KW-0808">Transferase</keyword>
<dbReference type="HAMAP" id="MF_01043">
    <property type="entry name" value="PlsY"/>
    <property type="match status" value="1"/>
</dbReference>